<dbReference type="PANTHER" id="PTHR46518:SF1">
    <property type="entry name" value="OUTER DYNEIN ARM-DOCKING COMPLEX SUBUNIT 3"/>
    <property type="match status" value="1"/>
</dbReference>
<evidence type="ECO:0000313" key="4">
    <source>
        <dbReference type="EMBL" id="KAB0802345.1"/>
    </source>
</evidence>
<reference evidence="3 5" key="1">
    <citation type="journal article" date="2018" name="Elife">
        <title>Firefly genomes illuminate parallel origins of bioluminescence in beetles.</title>
        <authorList>
            <person name="Fallon T.R."/>
            <person name="Lower S.E."/>
            <person name="Chang C.H."/>
            <person name="Bessho-Uehara M."/>
            <person name="Martin G.J."/>
            <person name="Bewick A.J."/>
            <person name="Behringer M."/>
            <person name="Debat H.J."/>
            <person name="Wong I."/>
            <person name="Day J.C."/>
            <person name="Suvorov A."/>
            <person name="Silva C.J."/>
            <person name="Stanger-Hall K.F."/>
            <person name="Hall D.W."/>
            <person name="Schmitz R.J."/>
            <person name="Nelson D.R."/>
            <person name="Lewis S.M."/>
            <person name="Shigenobu S."/>
            <person name="Bybee S.M."/>
            <person name="Larracuente A.M."/>
            <person name="Oba Y."/>
            <person name="Weng J.K."/>
        </authorList>
    </citation>
    <scope>NUCLEOTIDE SEQUENCE [LARGE SCALE GENOMIC DNA]</scope>
    <source>
        <strain evidence="3">1611_PpyrPB1</strain>
        <tissue evidence="3">Whole body</tissue>
    </source>
</reference>
<dbReference type="InParanoid" id="A0A5N4AX02"/>
<dbReference type="GO" id="GO:0036158">
    <property type="term" value="P:outer dynein arm assembly"/>
    <property type="evidence" value="ECO:0007669"/>
    <property type="project" value="InterPro"/>
</dbReference>
<name>A0A5N4AX02_PHOPY</name>
<accession>A0A5N4AX02</accession>
<organism evidence="3 5">
    <name type="scientific">Photinus pyralis</name>
    <name type="common">Common eastern firefly</name>
    <name type="synonym">Lampyris pyralis</name>
    <dbReference type="NCBI Taxonomy" id="7054"/>
    <lineage>
        <taxon>Eukaryota</taxon>
        <taxon>Metazoa</taxon>
        <taxon>Ecdysozoa</taxon>
        <taxon>Arthropoda</taxon>
        <taxon>Hexapoda</taxon>
        <taxon>Insecta</taxon>
        <taxon>Pterygota</taxon>
        <taxon>Neoptera</taxon>
        <taxon>Endopterygota</taxon>
        <taxon>Coleoptera</taxon>
        <taxon>Polyphaga</taxon>
        <taxon>Elateriformia</taxon>
        <taxon>Elateroidea</taxon>
        <taxon>Lampyridae</taxon>
        <taxon>Lampyrinae</taxon>
        <taxon>Photinus</taxon>
    </lineage>
</organism>
<dbReference type="PANTHER" id="PTHR46518">
    <property type="entry name" value="COILED-COIL DOMAIN-CONTAINING PROTEIN 151"/>
    <property type="match status" value="1"/>
</dbReference>
<evidence type="ECO:0000313" key="5">
    <source>
        <dbReference type="Proteomes" id="UP000327044"/>
    </source>
</evidence>
<reference evidence="3" key="2">
    <citation type="submission" date="2019-08" db="EMBL/GenBank/DDBJ databases">
        <authorList>
            <consortium name="Photinus pyralis genome working group"/>
            <person name="Fallon T.R."/>
            <person name="Sander Lower S.E."/>
            <person name="Weng J.-K."/>
        </authorList>
    </citation>
    <scope>NUCLEOTIDE SEQUENCE</scope>
    <source>
        <strain evidence="3">1611_PpyrPB1</strain>
        <tissue evidence="3">Whole body</tissue>
    </source>
</reference>
<protein>
    <recommendedName>
        <fullName evidence="6">Coiled-coil domain-containing protein 151</fullName>
    </recommendedName>
</protein>
<dbReference type="EMBL" id="VVIM01000002">
    <property type="protein sequence ID" value="KAB0802345.1"/>
    <property type="molecule type" value="Genomic_DNA"/>
</dbReference>
<dbReference type="InterPro" id="IPR033192">
    <property type="entry name" value="ODAD3"/>
</dbReference>
<dbReference type="GO" id="GO:0035253">
    <property type="term" value="C:ciliary rootlet"/>
    <property type="evidence" value="ECO:0007669"/>
    <property type="project" value="TreeGrafter"/>
</dbReference>
<sequence>MSGKHTKKSTSISDVNKHILEIKKKIQLSEGQRKALFEVREAEYKGNCNEIAKLKKEISEILVLLNEQKSNRAQKRIKSGRLKSTVGALCEKPSWITQEMLDLHVIDKGKQHDLIRYQVRQKQLYLAKLAKEYQKLALEKGKKLLIQKVEIPFKNISTELQNNMHAIKIQWREAAHVNTRYKDIMTSLQQDGARFEFNMKCIENQLCVQRTEIDRLQKIAEEASEMRGRARTALVQQEKSALNAAKSRDQQESEGRLLVEKGQQELEKLERRIFQSGKVPIRPETDSKLENNVVAEQSTPSPQNDDVIVDIFESLKQGTGATTTEEVLERFRAQRETDSRLNNLRNNSEIEKRHLEKTQEVLNFELEQHKYAETRDEEQNLEQVEQFEKLIQEQEELQKNYENQKEETKTVIRHVGACLDSLYRGIHPLSTVEQNSKMALQRVEAELCEIISELNQAKPSVKYPAMIEVLEMDEDKWLPPPYGGLVARTPVPQEESPIPQPIGSDDDEEVPTRGYLKRQAQLVVDARLRRKNIRFQRK</sequence>
<keyword evidence="1" id="KW-0175">Coiled coil</keyword>
<comment type="caution">
    <text evidence="3">The sequence shown here is derived from an EMBL/GenBank/DDBJ whole genome shotgun (WGS) entry which is preliminary data.</text>
</comment>
<evidence type="ECO:0000313" key="3">
    <source>
        <dbReference type="EMBL" id="KAB0801892.1"/>
    </source>
</evidence>
<dbReference type="GO" id="GO:0036064">
    <property type="term" value="C:ciliary basal body"/>
    <property type="evidence" value="ECO:0007669"/>
    <property type="project" value="TreeGrafter"/>
</dbReference>
<dbReference type="AlphaFoldDB" id="A0A5N4AX02"/>
<dbReference type="GO" id="GO:0097542">
    <property type="term" value="C:ciliary tip"/>
    <property type="evidence" value="ECO:0007669"/>
    <property type="project" value="TreeGrafter"/>
</dbReference>
<proteinExistence type="predicted"/>
<evidence type="ECO:0000256" key="2">
    <source>
        <dbReference type="SAM" id="MobiDB-lite"/>
    </source>
</evidence>
<evidence type="ECO:0008006" key="6">
    <source>
        <dbReference type="Google" id="ProtNLM"/>
    </source>
</evidence>
<dbReference type="FunCoup" id="A0A5N4AX02">
    <property type="interactions" value="40"/>
</dbReference>
<feature type="region of interest" description="Disordered" evidence="2">
    <location>
        <begin position="490"/>
        <end position="511"/>
    </location>
</feature>
<feature type="coiled-coil region" evidence="1">
    <location>
        <begin position="341"/>
        <end position="411"/>
    </location>
</feature>
<keyword evidence="5" id="KW-1185">Reference proteome</keyword>
<dbReference type="OrthoDB" id="10255247at2759"/>
<evidence type="ECO:0000256" key="1">
    <source>
        <dbReference type="SAM" id="Coils"/>
    </source>
</evidence>
<gene>
    <name evidence="3" type="ORF">PPYR_04078</name>
    <name evidence="4" type="ORF">PPYR_04531</name>
</gene>
<dbReference type="GO" id="GO:0003341">
    <property type="term" value="P:cilium movement"/>
    <property type="evidence" value="ECO:0007669"/>
    <property type="project" value="InterPro"/>
</dbReference>
<dbReference type="EMBL" id="VVIM01000002">
    <property type="protein sequence ID" value="KAB0801892.1"/>
    <property type="molecule type" value="Genomic_DNA"/>
</dbReference>
<dbReference type="Proteomes" id="UP000327044">
    <property type="component" value="Unassembled WGS sequence"/>
</dbReference>